<feature type="region of interest" description="Disordered" evidence="1">
    <location>
        <begin position="15"/>
        <end position="50"/>
    </location>
</feature>
<keyword evidence="4" id="KW-1185">Reference proteome</keyword>
<evidence type="ECO:0000259" key="2">
    <source>
        <dbReference type="Pfam" id="PF07179"/>
    </source>
</evidence>
<evidence type="ECO:0000256" key="1">
    <source>
        <dbReference type="SAM" id="MobiDB-lite"/>
    </source>
</evidence>
<accession>A0A199NS25</accession>
<protein>
    <recommendedName>
        <fullName evidence="2">SseB protein N-terminal domain-containing protein</fullName>
    </recommendedName>
</protein>
<reference evidence="3" key="1">
    <citation type="submission" date="2016-06" db="EMBL/GenBank/DDBJ databases">
        <title>Identification of putative biosynthetic pathways for the production of bioactive secondary metabolites by the marine actinomycete Kocuria kristinae RUTW2-3.</title>
        <authorList>
            <person name="Waterworth S.C."/>
            <person name="Walmsley T.A."/>
            <person name="Matongo T."/>
            <person name="Davies-Coleman M.T."/>
            <person name="Dorrington R.A."/>
        </authorList>
    </citation>
    <scope>NUCLEOTIDE SEQUENCE [LARGE SCALE GENOMIC DNA]</scope>
    <source>
        <strain evidence="3">RUTW2-3</strain>
    </source>
</reference>
<dbReference type="EMBL" id="LJBJ02000020">
    <property type="protein sequence ID" value="OAX51398.1"/>
    <property type="molecule type" value="Genomic_DNA"/>
</dbReference>
<feature type="domain" description="SseB protein N-terminal" evidence="2">
    <location>
        <begin position="55"/>
        <end position="177"/>
    </location>
</feature>
<dbReference type="Proteomes" id="UP000053171">
    <property type="component" value="Unassembled WGS sequence"/>
</dbReference>
<dbReference type="AlphaFoldDB" id="A0A199NS25"/>
<name>A0A199NS25_9MICC</name>
<dbReference type="RefSeq" id="WP_064725705.1">
    <property type="nucleotide sequence ID" value="NZ_JBFBMA010000002.1"/>
</dbReference>
<organism evidence="3 4">
    <name type="scientific">Rothia kristinae</name>
    <dbReference type="NCBI Taxonomy" id="37923"/>
    <lineage>
        <taxon>Bacteria</taxon>
        <taxon>Bacillati</taxon>
        <taxon>Actinomycetota</taxon>
        <taxon>Actinomycetes</taxon>
        <taxon>Micrococcales</taxon>
        <taxon>Micrococcaceae</taxon>
        <taxon>Rothia</taxon>
    </lineage>
</organism>
<comment type="caution">
    <text evidence="3">The sequence shown here is derived from an EMBL/GenBank/DDBJ whole genome shotgun (WGS) entry which is preliminary data.</text>
</comment>
<evidence type="ECO:0000313" key="3">
    <source>
        <dbReference type="EMBL" id="OAX51398.1"/>
    </source>
</evidence>
<sequence length="292" mass="30835">MSRRELPAHIQAQLRSAGREMDTGGQPWKGRNLGEGTSHTHAYPQDDGLTPAPVAEALEAFARAEIPEESVLEALRGTRLFAPVLAELSQAHVTEDGLVSDKESEMALVSISAPDGRRALPVFTSVDALTSWHPQARPVAAEARRTALAAVEDGNQLLVLNPGTELVFVLRRPGVWALAKGEPWLPSYSDPEVLAALQRAAAGIPQARGAQMAPGAGVAARDAEGRLLPGGGPGPELSVELLLVPGLDRAGLDAASETFRAAVAADPLLAERIDSLEIRVRPVEDREPRPAG</sequence>
<dbReference type="Pfam" id="PF07179">
    <property type="entry name" value="SseB"/>
    <property type="match status" value="1"/>
</dbReference>
<proteinExistence type="predicted"/>
<gene>
    <name evidence="3" type="ORF">AN277_0208920</name>
</gene>
<dbReference type="InterPro" id="IPR009839">
    <property type="entry name" value="SseB_N"/>
</dbReference>
<evidence type="ECO:0000313" key="4">
    <source>
        <dbReference type="Proteomes" id="UP000053171"/>
    </source>
</evidence>